<dbReference type="InterPro" id="IPR047640">
    <property type="entry name" value="RpiR-like"/>
</dbReference>
<dbReference type="Pfam" id="PF01418">
    <property type="entry name" value="HTH_6"/>
    <property type="match status" value="1"/>
</dbReference>
<dbReference type="InterPro" id="IPR046348">
    <property type="entry name" value="SIS_dom_sf"/>
</dbReference>
<dbReference type="GO" id="GO:0003700">
    <property type="term" value="F:DNA-binding transcription factor activity"/>
    <property type="evidence" value="ECO:0007669"/>
    <property type="project" value="InterPro"/>
</dbReference>
<proteinExistence type="predicted"/>
<dbReference type="AlphaFoldDB" id="A0A5K1IZR9"/>
<dbReference type="InterPro" id="IPR009057">
    <property type="entry name" value="Homeodomain-like_sf"/>
</dbReference>
<dbReference type="GO" id="GO:0003677">
    <property type="term" value="F:DNA binding"/>
    <property type="evidence" value="ECO:0007669"/>
    <property type="project" value="InterPro"/>
</dbReference>
<dbReference type="RefSeq" id="WP_152076448.1">
    <property type="nucleotide sequence ID" value="NZ_CAAKNU010000062.1"/>
</dbReference>
<dbReference type="GO" id="GO:0097367">
    <property type="term" value="F:carbohydrate derivative binding"/>
    <property type="evidence" value="ECO:0007669"/>
    <property type="project" value="InterPro"/>
</dbReference>
<organism evidence="2 3">
    <name type="scientific">Collinsella aerofaciens</name>
    <dbReference type="NCBI Taxonomy" id="74426"/>
    <lineage>
        <taxon>Bacteria</taxon>
        <taxon>Bacillati</taxon>
        <taxon>Actinomycetota</taxon>
        <taxon>Coriobacteriia</taxon>
        <taxon>Coriobacteriales</taxon>
        <taxon>Coriobacteriaceae</taxon>
        <taxon>Collinsella</taxon>
    </lineage>
</organism>
<gene>
    <name evidence="2" type="primary">ybbH_1</name>
    <name evidence="2" type="ORF">KCJAJFAP_00171</name>
</gene>
<feature type="domain" description="HTH rpiR-type" evidence="1">
    <location>
        <begin position="1"/>
        <end position="76"/>
    </location>
</feature>
<dbReference type="InterPro" id="IPR035472">
    <property type="entry name" value="RpiR-like_SIS"/>
</dbReference>
<dbReference type="EMBL" id="CABWIE010000019">
    <property type="protein sequence ID" value="VWL95326.1"/>
    <property type="molecule type" value="Genomic_DNA"/>
</dbReference>
<dbReference type="Proteomes" id="UP000361836">
    <property type="component" value="Unassembled WGS sequence"/>
</dbReference>
<dbReference type="PANTHER" id="PTHR30514">
    <property type="entry name" value="GLUCOKINASE"/>
    <property type="match status" value="1"/>
</dbReference>
<accession>A0A5K1IZR9</accession>
<evidence type="ECO:0000259" key="1">
    <source>
        <dbReference type="PROSITE" id="PS51071"/>
    </source>
</evidence>
<name>A0A5K1IZR9_9ACTN</name>
<reference evidence="2 3" key="1">
    <citation type="submission" date="2019-10" db="EMBL/GenBank/DDBJ databases">
        <authorList>
            <person name="Wolf R A."/>
        </authorList>
    </citation>
    <scope>NUCLEOTIDE SEQUENCE [LARGE SCALE GENOMIC DNA]</scope>
    <source>
        <strain evidence="2">Collinsella_aerofaciens_MC2</strain>
    </source>
</reference>
<evidence type="ECO:0000313" key="2">
    <source>
        <dbReference type="EMBL" id="VWL95326.1"/>
    </source>
</evidence>
<protein>
    <submittedName>
        <fullName evidence="2">Putative HTH-type transcriptional regulator YbbH</fullName>
    </submittedName>
</protein>
<dbReference type="CDD" id="cd05013">
    <property type="entry name" value="SIS_RpiR"/>
    <property type="match status" value="1"/>
</dbReference>
<dbReference type="SUPFAM" id="SSF53697">
    <property type="entry name" value="SIS domain"/>
    <property type="match status" value="1"/>
</dbReference>
<dbReference type="SUPFAM" id="SSF46689">
    <property type="entry name" value="Homeodomain-like"/>
    <property type="match status" value="1"/>
</dbReference>
<keyword evidence="3" id="KW-1185">Reference proteome</keyword>
<sequence length="284" mass="31497">MDIKRKITEAQGLTPTEQQLGISALAMGEDIRGLSIKEFAARTNVSVASVHRFCKKLGLEGFKDLKVELMRLATEAGNRRDVDINFPFDATSTPAQIMERMEGLYQTTLAETQEMLDPMQLDHAAKLIVKARQVDIYTGSHNLYPAGMFRDRLLSSGKSATCYDGVEAQVRTALASGPDHAAIVISYSGLAPNLKEILPILSSRHVPVIVIGTPYCTRLHPGFSAYLTVSDHESMTHRITQFASHIAVQYVLDSLYSSYFAKDYARCAEFLERSFPHTRLPGLK</sequence>
<dbReference type="GO" id="GO:1901135">
    <property type="term" value="P:carbohydrate derivative metabolic process"/>
    <property type="evidence" value="ECO:0007669"/>
    <property type="project" value="InterPro"/>
</dbReference>
<dbReference type="InterPro" id="IPR000281">
    <property type="entry name" value="HTH_RpiR"/>
</dbReference>
<dbReference type="Gene3D" id="3.40.50.10490">
    <property type="entry name" value="Glucose-6-phosphate isomerase like protein, domain 1"/>
    <property type="match status" value="1"/>
</dbReference>
<dbReference type="PROSITE" id="PS51071">
    <property type="entry name" value="HTH_RPIR"/>
    <property type="match status" value="1"/>
</dbReference>
<dbReference type="PANTHER" id="PTHR30514:SF10">
    <property type="entry name" value="MURR_RPIR FAMILY TRANSCRIPTIONAL REGULATOR"/>
    <property type="match status" value="1"/>
</dbReference>
<dbReference type="Gene3D" id="1.10.10.10">
    <property type="entry name" value="Winged helix-like DNA-binding domain superfamily/Winged helix DNA-binding domain"/>
    <property type="match status" value="1"/>
</dbReference>
<dbReference type="InterPro" id="IPR036388">
    <property type="entry name" value="WH-like_DNA-bd_sf"/>
</dbReference>
<evidence type="ECO:0000313" key="3">
    <source>
        <dbReference type="Proteomes" id="UP000361836"/>
    </source>
</evidence>